<dbReference type="EMBL" id="JAERRG010000047">
    <property type="protein sequence ID" value="MBL1120283.1"/>
    <property type="molecule type" value="Genomic_DNA"/>
</dbReference>
<reference evidence="1 2" key="1">
    <citation type="submission" date="2021-01" db="EMBL/GenBank/DDBJ databases">
        <title>WGS of actinomycetes isolated from Thailand.</title>
        <authorList>
            <person name="Thawai C."/>
        </authorList>
    </citation>
    <scope>NUCLEOTIDE SEQUENCE [LARGE SCALE GENOMIC DNA]</scope>
    <source>
        <strain evidence="1 2">CA3R110</strain>
    </source>
</reference>
<protein>
    <recommendedName>
        <fullName evidence="3">Phosphoadenosine phosphosulfate reductase</fullName>
    </recommendedName>
</protein>
<sequence length="410" mass="45893">MPSTPAWLPEPLPGLGRGDVDVVINWGLGRDSSSIIARLLDDPAAHGIDLERTAVIHMATGDEWPDTIADAERFMLPLFRRHRLRLVQLARAGQTMAAGIEVLDDSRCPARLVTRGSWTLWEEMESNGTVPQQAGTRLCSLHAKAEVGDRWIPAATGGGPFRQIIGFNADEPGRAKADAVMSKNPLRTAVFPLIEWGWGLKDCENYLFDRFGIWWKKSYCTFCCFPVSMGSLPAHLDRMRAHPEIAGRVLRLEYTSMALNPNGRLFGKRSLLEHFSPADPASREVLDAFQRELDCPWAIYEVRRILPVSKADPTVRAPALRSVARLTFGTPSQTGRHLIKVSDKHDVPVEIDPEYGSARAWLKKRGQGFPTVEHFLVAAPFFVKDKQQERFEREWAAHRGLGRPAFTSQV</sequence>
<evidence type="ECO:0000313" key="1">
    <source>
        <dbReference type="EMBL" id="MBL1120283.1"/>
    </source>
</evidence>
<comment type="caution">
    <text evidence="1">The sequence shown here is derived from an EMBL/GenBank/DDBJ whole genome shotgun (WGS) entry which is preliminary data.</text>
</comment>
<dbReference type="RefSeq" id="WP_201858046.1">
    <property type="nucleotide sequence ID" value="NZ_JAERRG010000047.1"/>
</dbReference>
<keyword evidence="2" id="KW-1185">Reference proteome</keyword>
<dbReference type="Proteomes" id="UP000621510">
    <property type="component" value="Unassembled WGS sequence"/>
</dbReference>
<accession>A0ABS1Q6J2</accession>
<organism evidence="1 2">
    <name type="scientific">Streptomyces endocoffeicus</name>
    <dbReference type="NCBI Taxonomy" id="2898945"/>
    <lineage>
        <taxon>Bacteria</taxon>
        <taxon>Bacillati</taxon>
        <taxon>Actinomycetota</taxon>
        <taxon>Actinomycetes</taxon>
        <taxon>Kitasatosporales</taxon>
        <taxon>Streptomycetaceae</taxon>
        <taxon>Streptomyces</taxon>
    </lineage>
</organism>
<dbReference type="Gene3D" id="3.40.50.620">
    <property type="entry name" value="HUPs"/>
    <property type="match status" value="1"/>
</dbReference>
<evidence type="ECO:0000313" key="2">
    <source>
        <dbReference type="Proteomes" id="UP000621510"/>
    </source>
</evidence>
<gene>
    <name evidence="1" type="ORF">JK364_49540</name>
</gene>
<proteinExistence type="predicted"/>
<dbReference type="InterPro" id="IPR014729">
    <property type="entry name" value="Rossmann-like_a/b/a_fold"/>
</dbReference>
<name>A0ABS1Q6J2_9ACTN</name>
<evidence type="ECO:0008006" key="3">
    <source>
        <dbReference type="Google" id="ProtNLM"/>
    </source>
</evidence>